<dbReference type="InterPro" id="IPR019658">
    <property type="entry name" value="DUF2515"/>
</dbReference>
<dbReference type="AlphaFoldDB" id="A0A4Q0VWI2"/>
<evidence type="ECO:0000313" key="1">
    <source>
        <dbReference type="EMBL" id="RXJ03994.1"/>
    </source>
</evidence>
<evidence type="ECO:0000313" key="2">
    <source>
        <dbReference type="Proteomes" id="UP000290649"/>
    </source>
</evidence>
<sequence length="331" mass="40140">MFTLTLQEKKYIELIKKITEQGNIDNISRTVFYDDFYLRNKEIIWAYLASIVSRNAGWNMTDLESEVFRELIPQDYREILYLTYERANWLIFLDAFPQLCLYEISKNAGKPLFHLLKFFHVSKFMEEKWQEFWVHKDINRLCTALIINEQHVIQKPVIDDPFYSDKVFRSLPYVIEDKLHFSTVFFPTLKGKLYGYSVHGFTKVRNRIELGKRLAWLLFHPQYRQEIRKFASKVKHTGSRYDYERYVKKIKRKRTPTLRSTYPVIAHHRSNLSDWYSEKQQKKIEQYFLPPKVIRKVDLTDWYYKKQQQLELAAKIEHVLLQLLKRKADTR</sequence>
<proteinExistence type="predicted"/>
<keyword evidence="2" id="KW-1185">Reference proteome</keyword>
<protein>
    <submittedName>
        <fullName evidence="1">DUF2515 domain-containing protein</fullName>
    </submittedName>
</protein>
<dbReference type="Pfam" id="PF10720">
    <property type="entry name" value="DUF2515"/>
    <property type="match status" value="1"/>
</dbReference>
<organism evidence="1 2">
    <name type="scientific">Anaerobacillus alkaliphilus</name>
    <dbReference type="NCBI Taxonomy" id="1548597"/>
    <lineage>
        <taxon>Bacteria</taxon>
        <taxon>Bacillati</taxon>
        <taxon>Bacillota</taxon>
        <taxon>Bacilli</taxon>
        <taxon>Bacillales</taxon>
        <taxon>Bacillaceae</taxon>
        <taxon>Anaerobacillus</taxon>
    </lineage>
</organism>
<accession>A0A4Q0VWI2</accession>
<gene>
    <name evidence="1" type="ORF">DS745_00965</name>
</gene>
<comment type="caution">
    <text evidence="1">The sequence shown here is derived from an EMBL/GenBank/DDBJ whole genome shotgun (WGS) entry which is preliminary data.</text>
</comment>
<name>A0A4Q0VWI2_9BACI</name>
<reference evidence="1 2" key="1">
    <citation type="journal article" date="2019" name="Int. J. Syst. Evol. Microbiol.">
        <title>Anaerobacillus alkaliphilus sp. nov., a novel alkaliphilic and moderately halophilic bacterium.</title>
        <authorList>
            <person name="Borsodi A.K."/>
            <person name="Aszalos J.M."/>
            <person name="Bihari P."/>
            <person name="Nagy I."/>
            <person name="Schumann P."/>
            <person name="Sproer C."/>
            <person name="Kovacs A.L."/>
            <person name="Boka K."/>
            <person name="Dobosy P."/>
            <person name="Ovari M."/>
            <person name="Szili-Kovacs T."/>
            <person name="Toth E."/>
        </authorList>
    </citation>
    <scope>NUCLEOTIDE SEQUENCE [LARGE SCALE GENOMIC DNA]</scope>
    <source>
        <strain evidence="1 2">B16-10</strain>
    </source>
</reference>
<dbReference type="EMBL" id="QOUX01000001">
    <property type="protein sequence ID" value="RXJ03994.1"/>
    <property type="molecule type" value="Genomic_DNA"/>
</dbReference>
<dbReference type="Proteomes" id="UP000290649">
    <property type="component" value="Unassembled WGS sequence"/>
</dbReference>
<dbReference type="OrthoDB" id="2690514at2"/>